<protein>
    <submittedName>
        <fullName evidence="3">Pilus assembly protein</fullName>
    </submittedName>
</protein>
<gene>
    <name evidence="3" type="ORF">FH607_025125</name>
</gene>
<proteinExistence type="predicted"/>
<feature type="domain" description="TadE-like" evidence="2">
    <location>
        <begin position="30"/>
        <end position="72"/>
    </location>
</feature>
<keyword evidence="4" id="KW-1185">Reference proteome</keyword>
<accession>A0A5N6A0L1</accession>
<reference evidence="3" key="1">
    <citation type="submission" date="2019-10" db="EMBL/GenBank/DDBJ databases">
        <title>Nonomuraea sp. nov., isolated from Phyllanthus amarus.</title>
        <authorList>
            <person name="Klykleung N."/>
            <person name="Tanasupawat S."/>
        </authorList>
    </citation>
    <scope>NUCLEOTIDE SEQUENCE [LARGE SCALE GENOMIC DNA]</scope>
    <source>
        <strain evidence="3">3MP-10</strain>
    </source>
</reference>
<dbReference type="OrthoDB" id="4327473at2"/>
<keyword evidence="1" id="KW-0472">Membrane</keyword>
<keyword evidence="1" id="KW-1133">Transmembrane helix</keyword>
<evidence type="ECO:0000313" key="4">
    <source>
        <dbReference type="Proteomes" id="UP000314251"/>
    </source>
</evidence>
<evidence type="ECO:0000259" key="2">
    <source>
        <dbReference type="Pfam" id="PF07811"/>
    </source>
</evidence>
<dbReference type="Proteomes" id="UP000314251">
    <property type="component" value="Unassembled WGS sequence"/>
</dbReference>
<sequence length="157" mass="15775">MARALARRFAVGGGRGQDGADRGRAGADRGMSSLEVVLLAPLMIAFILLLVGFGQQVSGRNAVNGAARDAARAGSLERSTGAAMSAAATVAEGQLGDVCVGGTVSVRRTTPAGHEPGSLFGVEVSCEVRGLDMLGIGLTSTLSGTSSSPIDPYRRSG</sequence>
<name>A0A5N6A0L1_9ACTN</name>
<dbReference type="InterPro" id="IPR012495">
    <property type="entry name" value="TadE-like_dom"/>
</dbReference>
<dbReference type="EMBL" id="VDLY02000019">
    <property type="protein sequence ID" value="KAB8161376.1"/>
    <property type="molecule type" value="Genomic_DNA"/>
</dbReference>
<keyword evidence="1" id="KW-0812">Transmembrane</keyword>
<organism evidence="3 4">
    <name type="scientific">Streptomyces mimosae</name>
    <dbReference type="NCBI Taxonomy" id="2586635"/>
    <lineage>
        <taxon>Bacteria</taxon>
        <taxon>Bacillati</taxon>
        <taxon>Actinomycetota</taxon>
        <taxon>Actinomycetes</taxon>
        <taxon>Kitasatosporales</taxon>
        <taxon>Streptomycetaceae</taxon>
        <taxon>Streptomyces</taxon>
    </lineage>
</organism>
<feature type="transmembrane region" description="Helical" evidence="1">
    <location>
        <begin position="34"/>
        <end position="54"/>
    </location>
</feature>
<evidence type="ECO:0000313" key="3">
    <source>
        <dbReference type="EMBL" id="KAB8161376.1"/>
    </source>
</evidence>
<dbReference type="AlphaFoldDB" id="A0A5N6A0L1"/>
<evidence type="ECO:0000256" key="1">
    <source>
        <dbReference type="SAM" id="Phobius"/>
    </source>
</evidence>
<dbReference type="Pfam" id="PF07811">
    <property type="entry name" value="TadE"/>
    <property type="match status" value="1"/>
</dbReference>
<comment type="caution">
    <text evidence="3">The sequence shown here is derived from an EMBL/GenBank/DDBJ whole genome shotgun (WGS) entry which is preliminary data.</text>
</comment>